<evidence type="ECO:0000313" key="8">
    <source>
        <dbReference type="EnsemblPlants" id="ONIVA06G25260.1"/>
    </source>
</evidence>
<evidence type="ECO:0000259" key="7">
    <source>
        <dbReference type="Pfam" id="PF03088"/>
    </source>
</evidence>
<dbReference type="GO" id="GO:0005773">
    <property type="term" value="C:vacuole"/>
    <property type="evidence" value="ECO:0007669"/>
    <property type="project" value="UniProtKB-SubCell"/>
</dbReference>
<dbReference type="EnsemblPlants" id="ONIVA06G25260.1">
    <property type="protein sequence ID" value="ONIVA06G25260.1"/>
    <property type="gene ID" value="ONIVA06G25260"/>
</dbReference>
<feature type="domain" description="Strictosidine synthase conserved region" evidence="7">
    <location>
        <begin position="528"/>
        <end position="615"/>
    </location>
</feature>
<dbReference type="InterPro" id="IPR011042">
    <property type="entry name" value="6-blade_b-propeller_TolB-like"/>
</dbReference>
<evidence type="ECO:0000256" key="5">
    <source>
        <dbReference type="SAM" id="Phobius"/>
    </source>
</evidence>
<comment type="subcellular location">
    <subcellularLocation>
        <location evidence="1">Vacuole</location>
    </subcellularLocation>
</comment>
<feature type="transmembrane region" description="Helical" evidence="5">
    <location>
        <begin position="372"/>
        <end position="396"/>
    </location>
</feature>
<dbReference type="GO" id="GO:0012505">
    <property type="term" value="C:endomembrane system"/>
    <property type="evidence" value="ECO:0007669"/>
    <property type="project" value="TreeGrafter"/>
</dbReference>
<organism evidence="8">
    <name type="scientific">Oryza nivara</name>
    <name type="common">Indian wild rice</name>
    <name type="synonym">Oryza sativa f. spontanea</name>
    <dbReference type="NCBI Taxonomy" id="4536"/>
    <lineage>
        <taxon>Eukaryota</taxon>
        <taxon>Viridiplantae</taxon>
        <taxon>Streptophyta</taxon>
        <taxon>Embryophyta</taxon>
        <taxon>Tracheophyta</taxon>
        <taxon>Spermatophyta</taxon>
        <taxon>Magnoliopsida</taxon>
        <taxon>Liliopsida</taxon>
        <taxon>Poales</taxon>
        <taxon>Poaceae</taxon>
        <taxon>BOP clade</taxon>
        <taxon>Oryzoideae</taxon>
        <taxon>Oryzeae</taxon>
        <taxon>Oryzinae</taxon>
        <taxon>Oryza</taxon>
    </lineage>
</organism>
<evidence type="ECO:0000256" key="4">
    <source>
        <dbReference type="ARBA" id="ARBA00023180"/>
    </source>
</evidence>
<dbReference type="STRING" id="4536.A0A0E0HTN6"/>
<keyword evidence="5" id="KW-0472">Membrane</keyword>
<keyword evidence="4" id="KW-0325">Glycoprotein</keyword>
<dbReference type="Gramene" id="ONIVA06G25260.1">
    <property type="protein sequence ID" value="ONIVA06G25260.1"/>
    <property type="gene ID" value="ONIVA06G25260"/>
</dbReference>
<keyword evidence="9" id="KW-1185">Reference proteome</keyword>
<evidence type="ECO:0000256" key="1">
    <source>
        <dbReference type="ARBA" id="ARBA00004116"/>
    </source>
</evidence>
<evidence type="ECO:0000256" key="3">
    <source>
        <dbReference type="ARBA" id="ARBA00022554"/>
    </source>
</evidence>
<dbReference type="Pfam" id="PF03088">
    <property type="entry name" value="Str_synth"/>
    <property type="match status" value="2"/>
</dbReference>
<dbReference type="GO" id="GO:0016787">
    <property type="term" value="F:hydrolase activity"/>
    <property type="evidence" value="ECO:0007669"/>
    <property type="project" value="TreeGrafter"/>
</dbReference>
<dbReference type="InterPro" id="IPR018119">
    <property type="entry name" value="Strictosidine_synth_cons-reg"/>
</dbReference>
<keyword evidence="6" id="KW-0732">Signal</keyword>
<feature type="signal peptide" evidence="6">
    <location>
        <begin position="1"/>
        <end position="29"/>
    </location>
</feature>
<keyword evidence="3" id="KW-0926">Vacuole</keyword>
<dbReference type="OMA" id="PESWICS"/>
<feature type="chain" id="PRO_5002362175" description="Strictosidine synthase conserved region domain-containing protein" evidence="6">
    <location>
        <begin position="30"/>
        <end position="711"/>
    </location>
</feature>
<accession>A0A0E0HTN6</accession>
<reference evidence="8" key="2">
    <citation type="submission" date="2018-04" db="EMBL/GenBank/DDBJ databases">
        <title>OnivRS2 (Oryza nivara Reference Sequence Version 2).</title>
        <authorList>
            <person name="Zhang J."/>
            <person name="Kudrna D."/>
            <person name="Lee S."/>
            <person name="Talag J."/>
            <person name="Rajasekar S."/>
            <person name="Welchert J."/>
            <person name="Hsing Y.-I."/>
            <person name="Wing R.A."/>
        </authorList>
    </citation>
    <scope>NUCLEOTIDE SEQUENCE [LARGE SCALE GENOMIC DNA]</scope>
    <source>
        <strain evidence="8">SL10</strain>
    </source>
</reference>
<name>A0A0E0HTN6_ORYNI</name>
<proteinExistence type="inferred from homology"/>
<dbReference type="Pfam" id="PF20067">
    <property type="entry name" value="SSL_N"/>
    <property type="match status" value="2"/>
</dbReference>
<dbReference type="Proteomes" id="UP000006591">
    <property type="component" value="Chromosome 6"/>
</dbReference>
<evidence type="ECO:0000313" key="9">
    <source>
        <dbReference type="Proteomes" id="UP000006591"/>
    </source>
</evidence>
<dbReference type="eggNOG" id="KOG1520">
    <property type="taxonomic scope" value="Eukaryota"/>
</dbReference>
<dbReference type="Gene3D" id="2.120.10.30">
    <property type="entry name" value="TolB, C-terminal domain"/>
    <property type="match status" value="2"/>
</dbReference>
<evidence type="ECO:0000256" key="2">
    <source>
        <dbReference type="ARBA" id="ARBA00009191"/>
    </source>
</evidence>
<dbReference type="PANTHER" id="PTHR10426:SF95">
    <property type="entry name" value="OS06G0623700 PROTEIN"/>
    <property type="match status" value="1"/>
</dbReference>
<protein>
    <recommendedName>
        <fullName evidence="7">Strictosidine synthase conserved region domain-containing protein</fullName>
    </recommendedName>
</protein>
<keyword evidence="5" id="KW-1133">Transmembrane helix</keyword>
<dbReference type="SUPFAM" id="SSF63829">
    <property type="entry name" value="Calcium-dependent phosphotriesterase"/>
    <property type="match status" value="2"/>
</dbReference>
<sequence>MRTTARPTAAATALALIVVLVFSPSPATAATARMFKTIDARRSQHLDLTGSLVGPESVAFDGKGHGPYSGVSDGRVMRWNGEAAGWSTYTYSPSYTKNKCAASTLPTVQTESKCGRPLGLRFHFKTGNLYIADAYMGLMRVGPGGDEATVLATKADGVPLRFTNGVDIDQVTGDVYFTDSSMNYQRSQHEQVTATKDSTGRLMKYDPRTNQVTVLQSNITYPNGVAIGVDRTHLIVALTGPCKLMRYWIQGSKAGKSEPFAELPGYPDNVRPDGKGGYWVALHREKYELPFGPDNHLVAMRVSAGGKLVQQMRGPKSLRPTEVMERKDGKIYMGNVELPYVGVVKNSPVRPHIKLITQATAMRSTARQAATAAAFALIVFLVLLSPSPTAAATATTRMFKTIDARRSQHLDLGGSLVGPESVAFDGKGRGPYSGVSDGRIMRWNGEAAGWSTYTYSPSYTKNKCAASTLPTVQTESKCGRPLGLRFHYKTGNLYIADAYMGLMRVGPKGGEATVLATKADGVPLRFTNGVDIDQVTGDVYFTDSSMNYQRSQHEQVTATKDSTGRLMKYDPRTNQVTVLQSNITYPNGVAISADRTHLIVALTGPCKLMRHWIRGPKTGKSEPFADLPGYPDNVRPDGKGGYWIALHREKYELPFGPDSHLVAMRVSAGGKLVQQMRGPKSLRPTEVMERKDGKIYMGNVELPYVGVVKSS</sequence>
<feature type="domain" description="Strictosidine synthase conserved region" evidence="7">
    <location>
        <begin position="164"/>
        <end position="251"/>
    </location>
</feature>
<dbReference type="HOGENOM" id="CLU_032254_0_0_1"/>
<dbReference type="PANTHER" id="PTHR10426">
    <property type="entry name" value="STRICTOSIDINE SYNTHASE-RELATED"/>
    <property type="match status" value="1"/>
</dbReference>
<comment type="similarity">
    <text evidence="2">Belongs to the strictosidine synthase family.</text>
</comment>
<dbReference type="FunFam" id="2.120.10.30:FF:000048">
    <property type="entry name" value="Protein strictosidine synthase-like 10"/>
    <property type="match status" value="2"/>
</dbReference>
<reference evidence="8" key="1">
    <citation type="submission" date="2015-04" db="UniProtKB">
        <authorList>
            <consortium name="EnsemblPlants"/>
        </authorList>
    </citation>
    <scope>IDENTIFICATION</scope>
    <source>
        <strain evidence="8">SL10</strain>
    </source>
</reference>
<evidence type="ECO:0000256" key="6">
    <source>
        <dbReference type="SAM" id="SignalP"/>
    </source>
</evidence>
<keyword evidence="5" id="KW-0812">Transmembrane</keyword>
<dbReference type="AlphaFoldDB" id="A0A0E0HTN6"/>